<reference evidence="11 12" key="1">
    <citation type="submission" date="2019-01" db="EMBL/GenBank/DDBJ databases">
        <authorList>
            <consortium name="Pathogen Informatics"/>
        </authorList>
    </citation>
    <scope>NUCLEOTIDE SEQUENCE [LARGE SCALE GENOMIC DNA]</scope>
    <source>
        <strain evidence="11 12">NCTC10146</strain>
    </source>
</reference>
<accession>A0A449AQP7</accession>
<keyword evidence="6 9" id="KW-0963">Cytoplasm</keyword>
<dbReference type="GO" id="GO:0004807">
    <property type="term" value="F:triose-phosphate isomerase activity"/>
    <property type="evidence" value="ECO:0007669"/>
    <property type="project" value="UniProtKB-UniRule"/>
</dbReference>
<protein>
    <recommendedName>
        <fullName evidence="4 9">Triosephosphate isomerase</fullName>
        <shortName evidence="9">TIM</shortName>
        <shortName evidence="9">TPI</shortName>
        <ecNumber evidence="3 9">5.3.1.1</ecNumber>
    </recommendedName>
    <alternativeName>
        <fullName evidence="9">Triose-phosphate isomerase</fullName>
    </alternativeName>
</protein>
<dbReference type="CDD" id="cd00311">
    <property type="entry name" value="TIM"/>
    <property type="match status" value="1"/>
</dbReference>
<evidence type="ECO:0000256" key="3">
    <source>
        <dbReference type="ARBA" id="ARBA00011940"/>
    </source>
</evidence>
<feature type="active site" description="Electrophile" evidence="9">
    <location>
        <position position="99"/>
    </location>
</feature>
<dbReference type="InterPro" id="IPR000652">
    <property type="entry name" value="Triosephosphate_isomerase"/>
</dbReference>
<comment type="pathway">
    <text evidence="9 10">Carbohydrate biosynthesis; gluconeogenesis.</text>
</comment>
<evidence type="ECO:0000313" key="12">
    <source>
        <dbReference type="Proteomes" id="UP000290495"/>
    </source>
</evidence>
<feature type="binding site" evidence="9">
    <location>
        <position position="206"/>
    </location>
    <ligand>
        <name>substrate</name>
    </ligand>
</feature>
<dbReference type="UniPathway" id="UPA00109">
    <property type="reaction ID" value="UER00189"/>
</dbReference>
<dbReference type="FunFam" id="3.20.20.70:FF:000016">
    <property type="entry name" value="Triosephosphate isomerase"/>
    <property type="match status" value="1"/>
</dbReference>
<dbReference type="HAMAP" id="MF_00147_B">
    <property type="entry name" value="TIM_B"/>
    <property type="match status" value="1"/>
</dbReference>
<dbReference type="InterPro" id="IPR022896">
    <property type="entry name" value="TrioseP_Isoase_bac/euk"/>
</dbReference>
<proteinExistence type="inferred from homology"/>
<dbReference type="PANTHER" id="PTHR21139:SF42">
    <property type="entry name" value="TRIOSEPHOSPHATE ISOMERASE"/>
    <property type="match status" value="1"/>
</dbReference>
<evidence type="ECO:0000256" key="8">
    <source>
        <dbReference type="ARBA" id="ARBA00023235"/>
    </source>
</evidence>
<dbReference type="Proteomes" id="UP000290495">
    <property type="component" value="Chromosome"/>
</dbReference>
<dbReference type="GO" id="GO:0019563">
    <property type="term" value="P:glycerol catabolic process"/>
    <property type="evidence" value="ECO:0007669"/>
    <property type="project" value="TreeGrafter"/>
</dbReference>
<evidence type="ECO:0000256" key="2">
    <source>
        <dbReference type="ARBA" id="ARBA00007422"/>
    </source>
</evidence>
<comment type="subcellular location">
    <subcellularLocation>
        <location evidence="9 10">Cytoplasm</location>
    </subcellularLocation>
</comment>
<organism evidence="11 12">
    <name type="scientific">Mycoplasmopsis canis</name>
    <dbReference type="NCBI Taxonomy" id="29555"/>
    <lineage>
        <taxon>Bacteria</taxon>
        <taxon>Bacillati</taxon>
        <taxon>Mycoplasmatota</taxon>
        <taxon>Mycoplasmoidales</taxon>
        <taxon>Metamycoplasmataceae</taxon>
        <taxon>Mycoplasmopsis</taxon>
    </lineage>
</organism>
<dbReference type="InterPro" id="IPR035990">
    <property type="entry name" value="TIM_sf"/>
</dbReference>
<evidence type="ECO:0000256" key="6">
    <source>
        <dbReference type="ARBA" id="ARBA00022490"/>
    </source>
</evidence>
<comment type="function">
    <text evidence="9">Involved in the gluconeogenesis. Catalyzes stereospecifically the conversion of dihydroxyacetone phosphate (DHAP) to D-glyceraldehyde-3-phosphate (G3P).</text>
</comment>
<dbReference type="GO" id="GO:0046166">
    <property type="term" value="P:glyceraldehyde-3-phosphate biosynthetic process"/>
    <property type="evidence" value="ECO:0007669"/>
    <property type="project" value="TreeGrafter"/>
</dbReference>
<comment type="pathway">
    <text evidence="1 9 10">Carbohydrate degradation; glycolysis; D-glyceraldehyde 3-phosphate from glycerone phosphate: step 1/1.</text>
</comment>
<dbReference type="Pfam" id="PF00121">
    <property type="entry name" value="TIM"/>
    <property type="match status" value="1"/>
</dbReference>
<sequence>MKKQVIIGNWKMNKNFNETLSFLSDFSNLFNQKRDLIESGIKFGIAAPFTNLAAFKENKVKELKLAAQDMSKQVKGAYTGEVSVEMLKDLDVQYVILGHSERRAYHNESNELVYEKAKLALSNGLTPVICVGETLEEYEKGITKKVVEEQIKGSLNDLDHSKVIIAYEPVWAIGTGKVATPEIAQEVCKFIHEITSSDLVVQYGGSVSPKNIAELSSQKDINGFLVGGASLEPESFVQLLTLGK</sequence>
<keyword evidence="8 9" id="KW-0413">Isomerase</keyword>
<dbReference type="PROSITE" id="PS51440">
    <property type="entry name" value="TIM_2"/>
    <property type="match status" value="1"/>
</dbReference>
<feature type="binding site" evidence="9">
    <location>
        <begin position="9"/>
        <end position="11"/>
    </location>
    <ligand>
        <name>substrate</name>
    </ligand>
</feature>
<feature type="binding site" evidence="9">
    <location>
        <position position="174"/>
    </location>
    <ligand>
        <name>substrate</name>
    </ligand>
</feature>
<dbReference type="InterPro" id="IPR020861">
    <property type="entry name" value="Triosephosphate_isomerase_AS"/>
</dbReference>
<evidence type="ECO:0000256" key="1">
    <source>
        <dbReference type="ARBA" id="ARBA00004680"/>
    </source>
</evidence>
<dbReference type="AlphaFoldDB" id="A0A449AQP7"/>
<evidence type="ECO:0000313" key="11">
    <source>
        <dbReference type="EMBL" id="VEU68810.1"/>
    </source>
</evidence>
<keyword evidence="5 9" id="KW-0312">Gluconeogenesis</keyword>
<dbReference type="UniPathway" id="UPA00138"/>
<gene>
    <name evidence="9 11" type="primary">tpiA</name>
    <name evidence="11" type="ORF">NCTC10146_00267</name>
</gene>
<comment type="subunit">
    <text evidence="9 10">Homodimer.</text>
</comment>
<dbReference type="PROSITE" id="PS00171">
    <property type="entry name" value="TIM_1"/>
    <property type="match status" value="1"/>
</dbReference>
<evidence type="ECO:0000256" key="7">
    <source>
        <dbReference type="ARBA" id="ARBA00023152"/>
    </source>
</evidence>
<dbReference type="GO" id="GO:0006094">
    <property type="term" value="P:gluconeogenesis"/>
    <property type="evidence" value="ECO:0007669"/>
    <property type="project" value="UniProtKB-UniRule"/>
</dbReference>
<dbReference type="InterPro" id="IPR013785">
    <property type="entry name" value="Aldolase_TIM"/>
</dbReference>
<dbReference type="RefSeq" id="WP_004794220.1">
    <property type="nucleotide sequence ID" value="NZ_LR215010.1"/>
</dbReference>
<evidence type="ECO:0000256" key="10">
    <source>
        <dbReference type="RuleBase" id="RU363013"/>
    </source>
</evidence>
<dbReference type="EC" id="5.3.1.1" evidence="3 9"/>
<keyword evidence="7 9" id="KW-0324">Glycolysis</keyword>
<dbReference type="PANTHER" id="PTHR21139">
    <property type="entry name" value="TRIOSEPHOSPHATE ISOMERASE"/>
    <property type="match status" value="1"/>
</dbReference>
<name>A0A449AQP7_9BACT</name>
<evidence type="ECO:0000256" key="4">
    <source>
        <dbReference type="ARBA" id="ARBA00019397"/>
    </source>
</evidence>
<dbReference type="GO" id="GO:0005829">
    <property type="term" value="C:cytosol"/>
    <property type="evidence" value="ECO:0007669"/>
    <property type="project" value="TreeGrafter"/>
</dbReference>
<feature type="active site" description="Proton acceptor" evidence="9">
    <location>
        <position position="168"/>
    </location>
</feature>
<dbReference type="SUPFAM" id="SSF51351">
    <property type="entry name" value="Triosephosphate isomerase (TIM)"/>
    <property type="match status" value="1"/>
</dbReference>
<comment type="similarity">
    <text evidence="2 9 10">Belongs to the triosephosphate isomerase family.</text>
</comment>
<feature type="binding site" evidence="9">
    <location>
        <begin position="227"/>
        <end position="228"/>
    </location>
    <ligand>
        <name>substrate</name>
    </ligand>
</feature>
<evidence type="ECO:0000256" key="5">
    <source>
        <dbReference type="ARBA" id="ARBA00022432"/>
    </source>
</evidence>
<dbReference type="GO" id="GO:0006096">
    <property type="term" value="P:glycolytic process"/>
    <property type="evidence" value="ECO:0007669"/>
    <property type="project" value="UniProtKB-UniRule"/>
</dbReference>
<evidence type="ECO:0000256" key="9">
    <source>
        <dbReference type="HAMAP-Rule" id="MF_00147"/>
    </source>
</evidence>
<dbReference type="Gene3D" id="3.20.20.70">
    <property type="entry name" value="Aldolase class I"/>
    <property type="match status" value="1"/>
</dbReference>
<dbReference type="NCBIfam" id="TIGR00419">
    <property type="entry name" value="tim"/>
    <property type="match status" value="1"/>
</dbReference>
<dbReference type="EMBL" id="LR215010">
    <property type="protein sequence ID" value="VEU68810.1"/>
    <property type="molecule type" value="Genomic_DNA"/>
</dbReference>
<comment type="catalytic activity">
    <reaction evidence="9 10">
        <text>D-glyceraldehyde 3-phosphate = dihydroxyacetone phosphate</text>
        <dbReference type="Rhea" id="RHEA:18585"/>
        <dbReference type="ChEBI" id="CHEBI:57642"/>
        <dbReference type="ChEBI" id="CHEBI:59776"/>
        <dbReference type="EC" id="5.3.1.1"/>
    </reaction>
</comment>